<reference evidence="2" key="1">
    <citation type="submission" date="2018-05" db="EMBL/GenBank/DDBJ databases">
        <authorList>
            <person name="Lanie J.A."/>
            <person name="Ng W.-L."/>
            <person name="Kazmierczak K.M."/>
            <person name="Andrzejewski T.M."/>
            <person name="Davidsen T.M."/>
            <person name="Wayne K.J."/>
            <person name="Tettelin H."/>
            <person name="Glass J.I."/>
            <person name="Rusch D."/>
            <person name="Podicherti R."/>
            <person name="Tsui H.-C.T."/>
            <person name="Winkler M.E."/>
        </authorList>
    </citation>
    <scope>NUCLEOTIDE SEQUENCE</scope>
</reference>
<sequence>MAKKNKLMWLYIIPFVVAALMLAADYFGLISDDVWQTLGEIFKDPTGRH</sequence>
<feature type="transmembrane region" description="Helical" evidence="1">
    <location>
        <begin position="7"/>
        <end position="29"/>
    </location>
</feature>
<accession>A0A383D3F7</accession>
<gene>
    <name evidence="2" type="ORF">METZ01_LOCUS491704</name>
</gene>
<keyword evidence="1" id="KW-1133">Transmembrane helix</keyword>
<evidence type="ECO:0000256" key="1">
    <source>
        <dbReference type="SAM" id="Phobius"/>
    </source>
</evidence>
<dbReference type="EMBL" id="UINC01213873">
    <property type="protein sequence ID" value="SVE38850.1"/>
    <property type="molecule type" value="Genomic_DNA"/>
</dbReference>
<name>A0A383D3F7_9ZZZZ</name>
<keyword evidence="1" id="KW-0812">Transmembrane</keyword>
<organism evidence="2">
    <name type="scientific">marine metagenome</name>
    <dbReference type="NCBI Taxonomy" id="408172"/>
    <lineage>
        <taxon>unclassified sequences</taxon>
        <taxon>metagenomes</taxon>
        <taxon>ecological metagenomes</taxon>
    </lineage>
</organism>
<keyword evidence="1" id="KW-0472">Membrane</keyword>
<evidence type="ECO:0000313" key="2">
    <source>
        <dbReference type="EMBL" id="SVE38850.1"/>
    </source>
</evidence>
<dbReference type="AlphaFoldDB" id="A0A383D3F7"/>
<protein>
    <submittedName>
        <fullName evidence="2">Uncharacterized protein</fullName>
    </submittedName>
</protein>
<proteinExistence type="predicted"/>